<feature type="domain" description="Thioredoxin" evidence="3">
    <location>
        <begin position="38"/>
        <end position="198"/>
    </location>
</feature>
<dbReference type="CDD" id="cd02968">
    <property type="entry name" value="SCO"/>
    <property type="match status" value="1"/>
</dbReference>
<dbReference type="InterPro" id="IPR013766">
    <property type="entry name" value="Thioredoxin_domain"/>
</dbReference>
<dbReference type="InterPro" id="IPR036249">
    <property type="entry name" value="Thioredoxin-like_sf"/>
</dbReference>
<proteinExistence type="inferred from homology"/>
<comment type="similarity">
    <text evidence="1">Belongs to the SCO1/2 family.</text>
</comment>
<dbReference type="PANTHER" id="PTHR12151:SF25">
    <property type="entry name" value="LINALOOL DEHYDRATASE_ISOMERASE DOMAIN-CONTAINING PROTEIN"/>
    <property type="match status" value="1"/>
</dbReference>
<keyword evidence="2" id="KW-0186">Copper</keyword>
<evidence type="ECO:0000259" key="3">
    <source>
        <dbReference type="PROSITE" id="PS51352"/>
    </source>
</evidence>
<comment type="caution">
    <text evidence="4">The sequence shown here is derived from an EMBL/GenBank/DDBJ whole genome shotgun (WGS) entry which is preliminary data.</text>
</comment>
<dbReference type="SUPFAM" id="SSF52833">
    <property type="entry name" value="Thioredoxin-like"/>
    <property type="match status" value="1"/>
</dbReference>
<protein>
    <submittedName>
        <fullName evidence="4">SCO family protein</fullName>
    </submittedName>
</protein>
<sequence length="200" mass="22084">MTSSMPRRGFLAALIAAGLSLYGCSRTEELKDLNGIDMSGTDIGRDFLLTGTDGRRHRLADFKGKAVLVFFGFTQCPDVCPTALFRAAEVKRLLGTDGDQLQVLFITVDPERDTPEVLKAYVSAFDPSFMGLYGDLDQTAKTAKDFKVYYAKVPTGASYTMDHSAITYVYDRSGRLRLGLRHTQTAEEYAADIRQVLALD</sequence>
<gene>
    <name evidence="4" type="ORF">ACFO0J_04205</name>
</gene>
<name>A0ABV8RYE7_9BURK</name>
<reference evidence="5" key="1">
    <citation type="journal article" date="2019" name="Int. J. Syst. Evol. Microbiol.">
        <title>The Global Catalogue of Microorganisms (GCM) 10K type strain sequencing project: providing services to taxonomists for standard genome sequencing and annotation.</title>
        <authorList>
            <consortium name="The Broad Institute Genomics Platform"/>
            <consortium name="The Broad Institute Genome Sequencing Center for Infectious Disease"/>
            <person name="Wu L."/>
            <person name="Ma J."/>
        </authorList>
    </citation>
    <scope>NUCLEOTIDE SEQUENCE [LARGE SCALE GENOMIC DNA]</scope>
    <source>
        <strain evidence="5">CGMCC 1.19029</strain>
    </source>
</reference>
<keyword evidence="5" id="KW-1185">Reference proteome</keyword>
<dbReference type="RefSeq" id="WP_376811796.1">
    <property type="nucleotide sequence ID" value="NZ_JBHSDY010000002.1"/>
</dbReference>
<accession>A0ABV8RYE7</accession>
<evidence type="ECO:0000313" key="5">
    <source>
        <dbReference type="Proteomes" id="UP001595756"/>
    </source>
</evidence>
<dbReference type="Pfam" id="PF02630">
    <property type="entry name" value="SCO1-SenC"/>
    <property type="match status" value="1"/>
</dbReference>
<dbReference type="Proteomes" id="UP001595756">
    <property type="component" value="Unassembled WGS sequence"/>
</dbReference>
<dbReference type="InterPro" id="IPR003782">
    <property type="entry name" value="SCO1/SenC"/>
</dbReference>
<dbReference type="PANTHER" id="PTHR12151">
    <property type="entry name" value="ELECTRON TRANSPORT PROTIN SCO1/SENC FAMILY MEMBER"/>
    <property type="match status" value="1"/>
</dbReference>
<dbReference type="Gene3D" id="3.40.30.10">
    <property type="entry name" value="Glutaredoxin"/>
    <property type="match status" value="1"/>
</dbReference>
<evidence type="ECO:0000256" key="1">
    <source>
        <dbReference type="ARBA" id="ARBA00010996"/>
    </source>
</evidence>
<organism evidence="4 5">
    <name type="scientific">Castellaniella hirudinis</name>
    <dbReference type="NCBI Taxonomy" id="1144617"/>
    <lineage>
        <taxon>Bacteria</taxon>
        <taxon>Pseudomonadati</taxon>
        <taxon>Pseudomonadota</taxon>
        <taxon>Betaproteobacteria</taxon>
        <taxon>Burkholderiales</taxon>
        <taxon>Alcaligenaceae</taxon>
        <taxon>Castellaniella</taxon>
    </lineage>
</organism>
<dbReference type="EMBL" id="JBHSDY010000002">
    <property type="protein sequence ID" value="MFC4297241.1"/>
    <property type="molecule type" value="Genomic_DNA"/>
</dbReference>
<evidence type="ECO:0000313" key="4">
    <source>
        <dbReference type="EMBL" id="MFC4297241.1"/>
    </source>
</evidence>
<dbReference type="PROSITE" id="PS51257">
    <property type="entry name" value="PROKAR_LIPOPROTEIN"/>
    <property type="match status" value="1"/>
</dbReference>
<evidence type="ECO:0000256" key="2">
    <source>
        <dbReference type="ARBA" id="ARBA00023008"/>
    </source>
</evidence>
<dbReference type="PROSITE" id="PS51352">
    <property type="entry name" value="THIOREDOXIN_2"/>
    <property type="match status" value="1"/>
</dbReference>